<dbReference type="Proteomes" id="UP001165960">
    <property type="component" value="Unassembled WGS sequence"/>
</dbReference>
<proteinExistence type="predicted"/>
<evidence type="ECO:0000313" key="1">
    <source>
        <dbReference type="EMBL" id="KAJ9069331.1"/>
    </source>
</evidence>
<protein>
    <submittedName>
        <fullName evidence="1">Uncharacterized protein</fullName>
    </submittedName>
</protein>
<dbReference type="EMBL" id="QTSX02003639">
    <property type="protein sequence ID" value="KAJ9069331.1"/>
    <property type="molecule type" value="Genomic_DNA"/>
</dbReference>
<gene>
    <name evidence="1" type="ORF">DSO57_1019600</name>
</gene>
<keyword evidence="2" id="KW-1185">Reference proteome</keyword>
<sequence length="116" mass="13146">MPANLGVSPTVSKSETFVTSQCPEFYTKDSLILSQCIFWKFHKTLFEDLLVVNHKFYVDLGGDSPPSVDCLLLSNNFPHKFLLHNDGPDAKDMIICNTTYKNLEQLRATETWLCDG</sequence>
<organism evidence="1 2">
    <name type="scientific">Entomophthora muscae</name>
    <dbReference type="NCBI Taxonomy" id="34485"/>
    <lineage>
        <taxon>Eukaryota</taxon>
        <taxon>Fungi</taxon>
        <taxon>Fungi incertae sedis</taxon>
        <taxon>Zoopagomycota</taxon>
        <taxon>Entomophthoromycotina</taxon>
        <taxon>Entomophthoromycetes</taxon>
        <taxon>Entomophthorales</taxon>
        <taxon>Entomophthoraceae</taxon>
        <taxon>Entomophthora</taxon>
    </lineage>
</organism>
<evidence type="ECO:0000313" key="2">
    <source>
        <dbReference type="Proteomes" id="UP001165960"/>
    </source>
</evidence>
<comment type="caution">
    <text evidence="1">The sequence shown here is derived from an EMBL/GenBank/DDBJ whole genome shotgun (WGS) entry which is preliminary data.</text>
</comment>
<accession>A0ACC2T409</accession>
<name>A0ACC2T409_9FUNG</name>
<reference evidence="1" key="1">
    <citation type="submission" date="2022-04" db="EMBL/GenBank/DDBJ databases">
        <title>Genome of the entomopathogenic fungus Entomophthora muscae.</title>
        <authorList>
            <person name="Elya C."/>
            <person name="Lovett B.R."/>
            <person name="Lee E."/>
            <person name="Macias A.M."/>
            <person name="Hajek A.E."/>
            <person name="De Bivort B.L."/>
            <person name="Kasson M.T."/>
            <person name="De Fine Licht H.H."/>
            <person name="Stajich J.E."/>
        </authorList>
    </citation>
    <scope>NUCLEOTIDE SEQUENCE</scope>
    <source>
        <strain evidence="1">Berkeley</strain>
    </source>
</reference>